<name>A0A367GT91_9SPHI</name>
<organism evidence="2 3">
    <name type="scientific">Mucilaginibacter hurinus</name>
    <dbReference type="NCBI Taxonomy" id="2201324"/>
    <lineage>
        <taxon>Bacteria</taxon>
        <taxon>Pseudomonadati</taxon>
        <taxon>Bacteroidota</taxon>
        <taxon>Sphingobacteriia</taxon>
        <taxon>Sphingobacteriales</taxon>
        <taxon>Sphingobacteriaceae</taxon>
        <taxon>Mucilaginibacter</taxon>
    </lineage>
</organism>
<evidence type="ECO:0000256" key="1">
    <source>
        <dbReference type="SAM" id="SignalP"/>
    </source>
</evidence>
<gene>
    <name evidence="2" type="ORF">DJ568_00570</name>
</gene>
<dbReference type="EMBL" id="QGDC01000001">
    <property type="protein sequence ID" value="RCH56388.1"/>
    <property type="molecule type" value="Genomic_DNA"/>
</dbReference>
<dbReference type="RefSeq" id="WP_114003285.1">
    <property type="nucleotide sequence ID" value="NZ_QGDC01000001.1"/>
</dbReference>
<dbReference type="Proteomes" id="UP000253209">
    <property type="component" value="Unassembled WGS sequence"/>
</dbReference>
<feature type="signal peptide" evidence="1">
    <location>
        <begin position="1"/>
        <end position="22"/>
    </location>
</feature>
<proteinExistence type="predicted"/>
<feature type="chain" id="PRO_5017059765" description="DUF5050 domain-containing protein" evidence="1">
    <location>
        <begin position="23"/>
        <end position="321"/>
    </location>
</feature>
<dbReference type="AlphaFoldDB" id="A0A367GT91"/>
<dbReference type="PROSITE" id="PS51257">
    <property type="entry name" value="PROKAR_LIPOPROTEIN"/>
    <property type="match status" value="1"/>
</dbReference>
<sequence length="321" mass="34796">MTKKFTLAALLALILFGCSKNNNNPGPEEENPTGANSTVFYADTFRVYKTDMAGGDRKLVVDEDIKSGNNYIGYLTTIPGKGKVVYTYTTGYQDGTSIRIVNADGSEKKILKTIPAGTTILFIKGVGNQIFYRTGVYNGTSVTTKTYAMDADGSNDKELTGIPNGGSITETQISSEGKGILSDDGYFMKLDNGVFKEAESFYAFKAADKTDMYDIAISADASKGAFLYKITDTKYEIRIKDLSATSSFSTLYTLNLPAAASRSVNILWVNGNKNVMVYWGKFTIPTGSPDDYTQCELIDASTGKATIWKFTGDEIGNVVAD</sequence>
<reference evidence="2 3" key="1">
    <citation type="submission" date="2018-05" db="EMBL/GenBank/DDBJ databases">
        <title>Mucilaginibacter hurinus sp. nov., isolated from briquette warehouse soil.</title>
        <authorList>
            <person name="Choi L."/>
        </authorList>
    </citation>
    <scope>NUCLEOTIDE SEQUENCE [LARGE SCALE GENOMIC DNA]</scope>
    <source>
        <strain evidence="2 3">ZR32</strain>
    </source>
</reference>
<evidence type="ECO:0000313" key="2">
    <source>
        <dbReference type="EMBL" id="RCH56388.1"/>
    </source>
</evidence>
<keyword evidence="1" id="KW-0732">Signal</keyword>
<accession>A0A367GT91</accession>
<dbReference type="OrthoDB" id="789255at2"/>
<comment type="caution">
    <text evidence="2">The sequence shown here is derived from an EMBL/GenBank/DDBJ whole genome shotgun (WGS) entry which is preliminary data.</text>
</comment>
<protein>
    <recommendedName>
        <fullName evidence="4">DUF5050 domain-containing protein</fullName>
    </recommendedName>
</protein>
<dbReference type="SUPFAM" id="SSF82171">
    <property type="entry name" value="DPP6 N-terminal domain-like"/>
    <property type="match status" value="1"/>
</dbReference>
<evidence type="ECO:0008006" key="4">
    <source>
        <dbReference type="Google" id="ProtNLM"/>
    </source>
</evidence>
<keyword evidence="3" id="KW-1185">Reference proteome</keyword>
<evidence type="ECO:0000313" key="3">
    <source>
        <dbReference type="Proteomes" id="UP000253209"/>
    </source>
</evidence>